<name>S9SDM3_MAGFU</name>
<protein>
    <recommendedName>
        <fullName evidence="4">DUF3261 domain-containing protein</fullName>
    </recommendedName>
</protein>
<dbReference type="InterPro" id="IPR021675">
    <property type="entry name" value="DUF3261"/>
</dbReference>
<dbReference type="RefSeq" id="WP_021131783.1">
    <property type="nucleotide sequence ID" value="NZ_AQPH01000020.1"/>
</dbReference>
<evidence type="ECO:0000313" key="3">
    <source>
        <dbReference type="Proteomes" id="UP000015350"/>
    </source>
</evidence>
<proteinExistence type="predicted"/>
<evidence type="ECO:0000256" key="1">
    <source>
        <dbReference type="SAM" id="SignalP"/>
    </source>
</evidence>
<evidence type="ECO:0008006" key="4">
    <source>
        <dbReference type="Google" id="ProtNLM"/>
    </source>
</evidence>
<feature type="signal peptide" evidence="1">
    <location>
        <begin position="1"/>
        <end position="27"/>
    </location>
</feature>
<feature type="chain" id="PRO_5004569268" description="DUF3261 domain-containing protein" evidence="1">
    <location>
        <begin position="28"/>
        <end position="193"/>
    </location>
</feature>
<dbReference type="STRING" id="1316936.K678_07163"/>
<dbReference type="EMBL" id="AQPH01000020">
    <property type="protein sequence ID" value="EPY02138.1"/>
    <property type="molecule type" value="Genomic_DNA"/>
</dbReference>
<gene>
    <name evidence="2" type="ORF">K678_07163</name>
</gene>
<organism evidence="2 3">
    <name type="scientific">Magnetospirillum fulvum MGU-K5</name>
    <dbReference type="NCBI Taxonomy" id="1316936"/>
    <lineage>
        <taxon>Bacteria</taxon>
        <taxon>Pseudomonadati</taxon>
        <taxon>Pseudomonadota</taxon>
        <taxon>Alphaproteobacteria</taxon>
        <taxon>Rhodospirillales</taxon>
        <taxon>Rhodospirillaceae</taxon>
        <taxon>Magnetospirillum</taxon>
    </lineage>
</organism>
<dbReference type="Proteomes" id="UP000015350">
    <property type="component" value="Unassembled WGS sequence"/>
</dbReference>
<reference evidence="2 3" key="1">
    <citation type="submission" date="2013-04" db="EMBL/GenBank/DDBJ databases">
        <authorList>
            <person name="Kuznetsov B."/>
            <person name="Ivanovsky R."/>
        </authorList>
    </citation>
    <scope>NUCLEOTIDE SEQUENCE [LARGE SCALE GENOMIC DNA]</scope>
    <source>
        <strain evidence="2 3">MGU-K5</strain>
    </source>
</reference>
<accession>S9SDM3</accession>
<dbReference type="Pfam" id="PF11659">
    <property type="entry name" value="DUF3261"/>
    <property type="match status" value="1"/>
</dbReference>
<sequence length="193" mass="20625">MSLTTVKIRRVRAALVLLIGLGLAACAAPPPPEPGRVTIAPGITLSLPSPAALGRSVDAVQIVTARHRGDIFVFEGRLSVGPDRLLLVGTDSLGRRAMTVTWSQGQITVERAAWLPDTLRPENILADIVLLYWPEAAVRSGLSGADLTEQAGDRAIGSAILVSWQGDPWNGTAHLRNLVWEYELDVRSVLVGP</sequence>
<dbReference type="PROSITE" id="PS51257">
    <property type="entry name" value="PROKAR_LIPOPROTEIN"/>
    <property type="match status" value="1"/>
</dbReference>
<evidence type="ECO:0000313" key="2">
    <source>
        <dbReference type="EMBL" id="EPY02138.1"/>
    </source>
</evidence>
<comment type="caution">
    <text evidence="2">The sequence shown here is derived from an EMBL/GenBank/DDBJ whole genome shotgun (WGS) entry which is preliminary data.</text>
</comment>
<dbReference type="eggNOG" id="ENOG5032IKW">
    <property type="taxonomic scope" value="Bacteria"/>
</dbReference>
<dbReference type="AlphaFoldDB" id="S9SDM3"/>
<keyword evidence="1" id="KW-0732">Signal</keyword>